<gene>
    <name evidence="2" type="ORF">C446_10460</name>
</gene>
<comment type="caution">
    <text evidence="2">The sequence shown here is derived from an EMBL/GenBank/DDBJ whole genome shotgun (WGS) entry which is preliminary data.</text>
</comment>
<dbReference type="Proteomes" id="UP000011607">
    <property type="component" value="Unassembled WGS sequence"/>
</dbReference>
<dbReference type="InterPro" id="IPR006311">
    <property type="entry name" value="TAT_signal"/>
</dbReference>
<dbReference type="PROSITE" id="PS51318">
    <property type="entry name" value="TAT"/>
    <property type="match status" value="1"/>
</dbReference>
<keyword evidence="3" id="KW-1185">Reference proteome</keyword>
<dbReference type="InterPro" id="IPR008972">
    <property type="entry name" value="Cupredoxin"/>
</dbReference>
<accession>M0LWI9</accession>
<sequence>MTRVRRRRVLQLAGSSAVATLAGLAGCLEGDGSADGSGDGNATAEELTPGDGELGDPDPLVEVDVVWLPSPAFEPGLVHVEPGGAVRWVVEGHRHDVTAYHPETYGPLRMPDDVEPWESDLLREGREFEHTFQEAGIYDYADTRALCGTHESLGAVGRVVVGWPDIEDEPAIAHDADSLPGRAGTVMNEYDERTRTVLESE</sequence>
<feature type="region of interest" description="Disordered" evidence="1">
    <location>
        <begin position="33"/>
        <end position="58"/>
    </location>
</feature>
<proteinExistence type="predicted"/>
<evidence type="ECO:0000256" key="1">
    <source>
        <dbReference type="SAM" id="MobiDB-lite"/>
    </source>
</evidence>
<dbReference type="RefSeq" id="WP_006673007.1">
    <property type="nucleotide sequence ID" value="NZ_AOMA01000102.1"/>
</dbReference>
<dbReference type="eggNOG" id="arCOG02918">
    <property type="taxonomic scope" value="Archaea"/>
</dbReference>
<reference evidence="2 3" key="1">
    <citation type="journal article" date="2014" name="PLoS Genet.">
        <title>Phylogenetically driven sequencing of extremely halophilic archaea reveals strategies for static and dynamic osmo-response.</title>
        <authorList>
            <person name="Becker E.A."/>
            <person name="Seitzer P.M."/>
            <person name="Tritt A."/>
            <person name="Larsen D."/>
            <person name="Krusor M."/>
            <person name="Yao A.I."/>
            <person name="Wu D."/>
            <person name="Madern D."/>
            <person name="Eisen J.A."/>
            <person name="Darling A.E."/>
            <person name="Facciotti M.T."/>
        </authorList>
    </citation>
    <scope>NUCLEOTIDE SEQUENCE [LARGE SCALE GENOMIC DNA]</scope>
    <source>
        <strain evidence="2 3">JCM 10879</strain>
    </source>
</reference>
<dbReference type="OrthoDB" id="186995at2157"/>
<dbReference type="Gene3D" id="2.60.40.420">
    <property type="entry name" value="Cupredoxins - blue copper proteins"/>
    <property type="match status" value="1"/>
</dbReference>
<dbReference type="STRING" id="1227454.C446_10460"/>
<dbReference type="SUPFAM" id="SSF49503">
    <property type="entry name" value="Cupredoxins"/>
    <property type="match status" value="1"/>
</dbReference>
<organism evidence="2 3">
    <name type="scientific">Halobiforma nitratireducens JCM 10879</name>
    <dbReference type="NCBI Taxonomy" id="1227454"/>
    <lineage>
        <taxon>Archaea</taxon>
        <taxon>Methanobacteriati</taxon>
        <taxon>Methanobacteriota</taxon>
        <taxon>Stenosarchaea group</taxon>
        <taxon>Halobacteria</taxon>
        <taxon>Halobacteriales</taxon>
        <taxon>Natrialbaceae</taxon>
        <taxon>Halobiforma</taxon>
    </lineage>
</organism>
<dbReference type="EMBL" id="AOMA01000102">
    <property type="protein sequence ID" value="EMA37841.1"/>
    <property type="molecule type" value="Genomic_DNA"/>
</dbReference>
<dbReference type="PROSITE" id="PS51257">
    <property type="entry name" value="PROKAR_LIPOPROTEIN"/>
    <property type="match status" value="1"/>
</dbReference>
<evidence type="ECO:0000313" key="2">
    <source>
        <dbReference type="EMBL" id="EMA37841.1"/>
    </source>
</evidence>
<evidence type="ECO:0000313" key="3">
    <source>
        <dbReference type="Proteomes" id="UP000011607"/>
    </source>
</evidence>
<protein>
    <submittedName>
        <fullName evidence="2">Halocyanin-like protein (Copper-containing protein) 2</fullName>
    </submittedName>
</protein>
<name>M0LWI9_9EURY</name>
<dbReference type="AlphaFoldDB" id="M0LWI9"/>